<keyword evidence="4 7" id="KW-0812">Transmembrane</keyword>
<organism evidence="9 10">
    <name type="scientific">Anaerofilum hominis</name>
    <dbReference type="NCBI Taxonomy" id="2763016"/>
    <lineage>
        <taxon>Bacteria</taxon>
        <taxon>Bacillati</taxon>
        <taxon>Bacillota</taxon>
        <taxon>Clostridia</taxon>
        <taxon>Eubacteriales</taxon>
        <taxon>Oscillospiraceae</taxon>
        <taxon>Anaerofilum</taxon>
    </lineage>
</organism>
<evidence type="ECO:0000313" key="9">
    <source>
        <dbReference type="EMBL" id="MBC5581905.1"/>
    </source>
</evidence>
<dbReference type="Pfam" id="PF07690">
    <property type="entry name" value="MFS_1"/>
    <property type="match status" value="1"/>
</dbReference>
<dbReference type="Proteomes" id="UP000659630">
    <property type="component" value="Unassembled WGS sequence"/>
</dbReference>
<feature type="transmembrane region" description="Helical" evidence="7">
    <location>
        <begin position="298"/>
        <end position="317"/>
    </location>
</feature>
<keyword evidence="2" id="KW-0813">Transport</keyword>
<feature type="transmembrane region" description="Helical" evidence="7">
    <location>
        <begin position="106"/>
        <end position="125"/>
    </location>
</feature>
<keyword evidence="3" id="KW-1003">Cell membrane</keyword>
<dbReference type="PROSITE" id="PS50850">
    <property type="entry name" value="MFS"/>
    <property type="match status" value="1"/>
</dbReference>
<evidence type="ECO:0000256" key="5">
    <source>
        <dbReference type="ARBA" id="ARBA00022989"/>
    </source>
</evidence>
<dbReference type="Gene3D" id="1.20.1250.20">
    <property type="entry name" value="MFS general substrate transporter like domains"/>
    <property type="match status" value="1"/>
</dbReference>
<keyword evidence="6 7" id="KW-0472">Membrane</keyword>
<dbReference type="InterPro" id="IPR011701">
    <property type="entry name" value="MFS"/>
</dbReference>
<feature type="domain" description="Major facilitator superfamily (MFS) profile" evidence="8">
    <location>
        <begin position="16"/>
        <end position="413"/>
    </location>
</feature>
<evidence type="ECO:0000256" key="6">
    <source>
        <dbReference type="ARBA" id="ARBA00023136"/>
    </source>
</evidence>
<feature type="transmembrane region" description="Helical" evidence="7">
    <location>
        <begin position="17"/>
        <end position="38"/>
    </location>
</feature>
<feature type="transmembrane region" description="Helical" evidence="7">
    <location>
        <begin position="50"/>
        <end position="74"/>
    </location>
</feature>
<protein>
    <submittedName>
        <fullName evidence="9">MFS transporter</fullName>
    </submittedName>
</protein>
<evidence type="ECO:0000256" key="3">
    <source>
        <dbReference type="ARBA" id="ARBA00022475"/>
    </source>
</evidence>
<dbReference type="EMBL" id="JACONZ010000003">
    <property type="protein sequence ID" value="MBC5581905.1"/>
    <property type="molecule type" value="Genomic_DNA"/>
</dbReference>
<feature type="transmembrane region" description="Helical" evidence="7">
    <location>
        <begin position="227"/>
        <end position="254"/>
    </location>
</feature>
<feature type="transmembrane region" description="Helical" evidence="7">
    <location>
        <begin position="266"/>
        <end position="286"/>
    </location>
</feature>
<dbReference type="SUPFAM" id="SSF103473">
    <property type="entry name" value="MFS general substrate transporter"/>
    <property type="match status" value="1"/>
</dbReference>
<comment type="caution">
    <text evidence="9">The sequence shown here is derived from an EMBL/GenBank/DDBJ whole genome shotgun (WGS) entry which is preliminary data.</text>
</comment>
<dbReference type="PANTHER" id="PTHR23513">
    <property type="entry name" value="INTEGRAL MEMBRANE EFFLUX PROTEIN-RELATED"/>
    <property type="match status" value="1"/>
</dbReference>
<name>A0A923I7V5_9FIRM</name>
<comment type="subcellular location">
    <subcellularLocation>
        <location evidence="1">Cell membrane</location>
        <topology evidence="1">Multi-pass membrane protein</topology>
    </subcellularLocation>
</comment>
<evidence type="ECO:0000256" key="1">
    <source>
        <dbReference type="ARBA" id="ARBA00004651"/>
    </source>
</evidence>
<accession>A0A923I7V5</accession>
<dbReference type="CDD" id="cd06173">
    <property type="entry name" value="MFS_MefA_like"/>
    <property type="match status" value="1"/>
</dbReference>
<evidence type="ECO:0000256" key="2">
    <source>
        <dbReference type="ARBA" id="ARBA00022448"/>
    </source>
</evidence>
<proteinExistence type="predicted"/>
<dbReference type="GO" id="GO:0005886">
    <property type="term" value="C:plasma membrane"/>
    <property type="evidence" value="ECO:0007669"/>
    <property type="project" value="UniProtKB-SubCell"/>
</dbReference>
<keyword evidence="10" id="KW-1185">Reference proteome</keyword>
<feature type="transmembrane region" description="Helical" evidence="7">
    <location>
        <begin position="360"/>
        <end position="382"/>
    </location>
</feature>
<evidence type="ECO:0000259" key="8">
    <source>
        <dbReference type="PROSITE" id="PS50850"/>
    </source>
</evidence>
<evidence type="ECO:0000313" key="10">
    <source>
        <dbReference type="Proteomes" id="UP000659630"/>
    </source>
</evidence>
<evidence type="ECO:0000256" key="4">
    <source>
        <dbReference type="ARBA" id="ARBA00022692"/>
    </source>
</evidence>
<dbReference type="PANTHER" id="PTHR23513:SF11">
    <property type="entry name" value="STAPHYLOFERRIN A TRANSPORTER"/>
    <property type="match status" value="1"/>
</dbReference>
<evidence type="ECO:0000256" key="7">
    <source>
        <dbReference type="SAM" id="Phobius"/>
    </source>
</evidence>
<dbReference type="GO" id="GO:0022857">
    <property type="term" value="F:transmembrane transporter activity"/>
    <property type="evidence" value="ECO:0007669"/>
    <property type="project" value="InterPro"/>
</dbReference>
<dbReference type="AlphaFoldDB" id="A0A923I7V5"/>
<dbReference type="InterPro" id="IPR020846">
    <property type="entry name" value="MFS_dom"/>
</dbReference>
<dbReference type="InterPro" id="IPR036259">
    <property type="entry name" value="MFS_trans_sf"/>
</dbReference>
<keyword evidence="5 7" id="KW-1133">Transmembrane helix</keyword>
<feature type="transmembrane region" description="Helical" evidence="7">
    <location>
        <begin position="388"/>
        <end position="407"/>
    </location>
</feature>
<reference evidence="9" key="1">
    <citation type="submission" date="2020-08" db="EMBL/GenBank/DDBJ databases">
        <title>Genome public.</title>
        <authorList>
            <person name="Liu C."/>
            <person name="Sun Q."/>
        </authorList>
    </citation>
    <scope>NUCLEOTIDE SEQUENCE</scope>
    <source>
        <strain evidence="9">BX8</strain>
    </source>
</reference>
<sequence>MENTRTAPAGTIFRRDFTLVVIGQIISLFGNAILRFALPLYLLRATGSSALFGMVTAVSFLPMIVLSLLGGVLADRVNKRNIMVALDFSTAALIAVFYLVLGKLPIVPLFTVMLMLLYGISGTYQPAVQASIPALVEGGGLMSANAVINAVNSLAGLLGPVLGGVLYGLWGIGPILMVSILCFFASAVMEIFIRIPHQPRAGGKGVFACVRQDLSESLRFVRREKPVFLKVIGIVAAFNLLLSSMMVVGIPVVVVKLLGRSDGELGLAQGALALGGLAGGLLTGLLGARLSMARAHRLLLFCALSVAGMGAVLGLGVSAFSGYLAVTLLSFFAMAVSTVFSVEMITAVQAGTPPQLVGKVMACLMTLAMCAQPVGQALYGVLFERFETAAWAILLAAALAAALLALCSKRVFRQL</sequence>
<gene>
    <name evidence="9" type="ORF">H8S23_10325</name>
</gene>
<feature type="transmembrane region" description="Helical" evidence="7">
    <location>
        <begin position="175"/>
        <end position="193"/>
    </location>
</feature>
<feature type="transmembrane region" description="Helical" evidence="7">
    <location>
        <begin position="323"/>
        <end position="348"/>
    </location>
</feature>